<dbReference type="EMBL" id="UZAN01050213">
    <property type="protein sequence ID" value="VDP88074.1"/>
    <property type="molecule type" value="Genomic_DNA"/>
</dbReference>
<evidence type="ECO:0000256" key="5">
    <source>
        <dbReference type="ARBA" id="ARBA00023015"/>
    </source>
</evidence>
<reference evidence="9 10" key="2">
    <citation type="submission" date="2018-11" db="EMBL/GenBank/DDBJ databases">
        <authorList>
            <consortium name="Pathogen Informatics"/>
        </authorList>
    </citation>
    <scope>NUCLEOTIDE SEQUENCE [LARGE SCALE GENOMIC DNA]</scope>
    <source>
        <strain evidence="9 10">Egypt</strain>
    </source>
</reference>
<keyword evidence="10" id="KW-1185">Reference proteome</keyword>
<evidence type="ECO:0000259" key="8">
    <source>
        <dbReference type="Pfam" id="PF09733"/>
    </source>
</evidence>
<reference evidence="11" key="1">
    <citation type="submission" date="2016-06" db="UniProtKB">
        <authorList>
            <consortium name="WormBaseParasite"/>
        </authorList>
    </citation>
    <scope>IDENTIFICATION</scope>
</reference>
<keyword evidence="3" id="KW-0863">Zinc-finger</keyword>
<evidence type="ECO:0000313" key="10">
    <source>
        <dbReference type="Proteomes" id="UP000272942"/>
    </source>
</evidence>
<proteinExistence type="inferred from homology"/>
<evidence type="ECO:0000256" key="4">
    <source>
        <dbReference type="ARBA" id="ARBA00022833"/>
    </source>
</evidence>
<evidence type="ECO:0000256" key="2">
    <source>
        <dbReference type="ARBA" id="ARBA00022723"/>
    </source>
</evidence>
<keyword evidence="6" id="KW-0804">Transcription</keyword>
<dbReference type="InterPro" id="IPR019135">
    <property type="entry name" value="Polycomb_protein_VEFS-Box"/>
</dbReference>
<evidence type="ECO:0000256" key="3">
    <source>
        <dbReference type="ARBA" id="ARBA00022771"/>
    </source>
</evidence>
<gene>
    <name evidence="9" type="ORF">ECPE_LOCUS11110</name>
</gene>
<dbReference type="GO" id="GO:0008270">
    <property type="term" value="F:zinc ion binding"/>
    <property type="evidence" value="ECO:0007669"/>
    <property type="project" value="UniProtKB-KW"/>
</dbReference>
<organism evidence="11">
    <name type="scientific">Echinostoma caproni</name>
    <dbReference type="NCBI Taxonomy" id="27848"/>
    <lineage>
        <taxon>Eukaryota</taxon>
        <taxon>Metazoa</taxon>
        <taxon>Spiralia</taxon>
        <taxon>Lophotrochozoa</taxon>
        <taxon>Platyhelminthes</taxon>
        <taxon>Trematoda</taxon>
        <taxon>Digenea</taxon>
        <taxon>Plagiorchiida</taxon>
        <taxon>Echinostomata</taxon>
        <taxon>Echinostomatoidea</taxon>
        <taxon>Echinostomatidae</taxon>
        <taxon>Echinostoma</taxon>
    </lineage>
</organism>
<evidence type="ECO:0000313" key="11">
    <source>
        <dbReference type="WBParaSite" id="ECPE_0001114401-mRNA-1"/>
    </source>
</evidence>
<protein>
    <submittedName>
        <fullName evidence="11">VEFS-Box domain-containing protein</fullName>
    </submittedName>
</protein>
<evidence type="ECO:0000256" key="6">
    <source>
        <dbReference type="ARBA" id="ARBA00023163"/>
    </source>
</evidence>
<dbReference type="WBParaSite" id="ECPE_0001114401-mRNA-1">
    <property type="protein sequence ID" value="ECPE_0001114401-mRNA-1"/>
    <property type="gene ID" value="ECPE_0001114401"/>
</dbReference>
<keyword evidence="2" id="KW-0479">Metal-binding</keyword>
<dbReference type="OrthoDB" id="166746at2759"/>
<feature type="compositionally biased region" description="Low complexity" evidence="7">
    <location>
        <begin position="104"/>
        <end position="113"/>
    </location>
</feature>
<keyword evidence="5" id="KW-0805">Transcription regulation</keyword>
<sequence>MQLWNSLLLSVGPSQLVVCDNQLVNLCTYFLHRCSILIHRRHLRNNLILHFSNLVDYGLLSASQLRQLMAIYDKLIAAHTASNGGNSTGVVSCASNGASINGATNTTSSAGSSLPAATEATEA</sequence>
<keyword evidence="4" id="KW-0862">Zinc</keyword>
<name>A0A183AVX5_9TREM</name>
<accession>A0A183AVX5</accession>
<dbReference type="Pfam" id="PF09733">
    <property type="entry name" value="VEFS-Box"/>
    <property type="match status" value="1"/>
</dbReference>
<feature type="domain" description="Polycomb protein VEFS-Box" evidence="8">
    <location>
        <begin position="1"/>
        <end position="64"/>
    </location>
</feature>
<evidence type="ECO:0000256" key="1">
    <source>
        <dbReference type="ARBA" id="ARBA00007416"/>
    </source>
</evidence>
<dbReference type="AlphaFoldDB" id="A0A183AVX5"/>
<evidence type="ECO:0000313" key="9">
    <source>
        <dbReference type="EMBL" id="VDP88074.1"/>
    </source>
</evidence>
<dbReference type="Proteomes" id="UP000272942">
    <property type="component" value="Unassembled WGS sequence"/>
</dbReference>
<evidence type="ECO:0000256" key="7">
    <source>
        <dbReference type="SAM" id="MobiDB-lite"/>
    </source>
</evidence>
<feature type="region of interest" description="Disordered" evidence="7">
    <location>
        <begin position="104"/>
        <end position="123"/>
    </location>
</feature>
<comment type="similarity">
    <text evidence="1">Belongs to the VEFS (VRN2-EMF2-FIS2-SU(Z)12) family.</text>
</comment>